<feature type="region of interest" description="Disordered" evidence="1">
    <location>
        <begin position="559"/>
        <end position="588"/>
    </location>
</feature>
<feature type="compositionally biased region" description="Polar residues" evidence="1">
    <location>
        <begin position="578"/>
        <end position="588"/>
    </location>
</feature>
<name>A0A177EK83_9MICR</name>
<feature type="region of interest" description="Disordered" evidence="1">
    <location>
        <begin position="31"/>
        <end position="52"/>
    </location>
</feature>
<feature type="compositionally biased region" description="Low complexity" evidence="1">
    <location>
        <begin position="36"/>
        <end position="52"/>
    </location>
</feature>
<feature type="compositionally biased region" description="Polar residues" evidence="1">
    <location>
        <begin position="559"/>
        <end position="570"/>
    </location>
</feature>
<keyword evidence="3" id="KW-1185">Reference proteome</keyword>
<comment type="caution">
    <text evidence="2">The sequence shown here is derived from an EMBL/GenBank/DDBJ whole genome shotgun (WGS) entry which is preliminary data.</text>
</comment>
<evidence type="ECO:0000313" key="3">
    <source>
        <dbReference type="Proteomes" id="UP000185944"/>
    </source>
</evidence>
<dbReference type="AlphaFoldDB" id="A0A177EK83"/>
<dbReference type="Proteomes" id="UP000185944">
    <property type="component" value="Unassembled WGS sequence"/>
</dbReference>
<gene>
    <name evidence="2" type="ORF">NEDG_00007</name>
</gene>
<evidence type="ECO:0000313" key="2">
    <source>
        <dbReference type="EMBL" id="OAG31532.1"/>
    </source>
</evidence>
<accession>A0A177EK83</accession>
<sequence>MVHSTQYLDRLFLIGCALYYLLFPGFGRASDEHPSTTRNNTSTQNPPTTNNRASRSLISAFLNDSLPIGSFSTPSQQFTKEIKLLGNALGPNPEDASAPADFEGQRIFLKCLSHISLAAECMTSPPTAYHPTQANLEQPFPKPGQNKDMPAQILVAKISQSHTFRSLFGFYYQNKAFSLESLDQSKEEIVRLMQKHVKPLGCLPIADLKLLFYLFSEEIKIQPTYIRLLFIERWIVSQLTSVFKETAVEIFTRNTEVFYLHQELINISNLTMEILKGEEALRSTMNDYFIRHIIYLTEGAREILGPKRATPNNVNAQVIEDIDTMTQESTLFRLFERFYIKAVYKYNQENADPLCVLGHIGQTLDRNLGVCLAKSLCPEEFTSQSHRAVLPSESFEEHLDRLIRTFPNIIHPHCILPRKKPAHESLPSKHYHDFTNLTKTCRMSLSRYIKIFKKCKYTIDILLEQPKGLEDNKLFELFKIYIRTCLSGLLIQVEGLFQLRLCFDQNKKMHTCIFKTSDTETLLHRYKTLLCDIYQYANLPKPQKRSFWPVVDIGDHSSTEAPTNPTQMLDQQLADAVPSTSTQQPTPQ</sequence>
<proteinExistence type="predicted"/>
<reference evidence="2 3" key="1">
    <citation type="submission" date="2016-02" db="EMBL/GenBank/DDBJ databases">
        <title>Discovery of a natural microsporidian pathogen with a broad tissue tropism in Caenorhabditis elegans.</title>
        <authorList>
            <person name="Luallen R.J."/>
            <person name="Reinke A.W."/>
            <person name="Tong L."/>
            <person name="Botts M.R."/>
            <person name="Felix M.-A."/>
            <person name="Troemel E.R."/>
        </authorList>
    </citation>
    <scope>NUCLEOTIDE SEQUENCE [LARGE SCALE GENOMIC DNA]</scope>
    <source>
        <strain evidence="2 3">JUm2807</strain>
    </source>
</reference>
<dbReference type="VEuPathDB" id="MicrosporidiaDB:NEDG_00007"/>
<evidence type="ECO:0000256" key="1">
    <source>
        <dbReference type="SAM" id="MobiDB-lite"/>
    </source>
</evidence>
<dbReference type="EMBL" id="LTDL01000014">
    <property type="protein sequence ID" value="OAG31532.1"/>
    <property type="molecule type" value="Genomic_DNA"/>
</dbReference>
<organism evidence="2 3">
    <name type="scientific">Nematocida displodere</name>
    <dbReference type="NCBI Taxonomy" id="1805483"/>
    <lineage>
        <taxon>Eukaryota</taxon>
        <taxon>Fungi</taxon>
        <taxon>Fungi incertae sedis</taxon>
        <taxon>Microsporidia</taxon>
        <taxon>Nematocida</taxon>
    </lineage>
</organism>
<dbReference type="RefSeq" id="XP_067545133.1">
    <property type="nucleotide sequence ID" value="XM_067687425.1"/>
</dbReference>
<dbReference type="GeneID" id="93646357"/>
<protein>
    <submittedName>
        <fullName evidence="2">Uncharacterized protein</fullName>
    </submittedName>
</protein>